<proteinExistence type="predicted"/>
<feature type="transmembrane region" description="Helical" evidence="1">
    <location>
        <begin position="337"/>
        <end position="360"/>
    </location>
</feature>
<keyword evidence="3" id="KW-1185">Reference proteome</keyword>
<reference evidence="2 3" key="1">
    <citation type="submission" date="2023-08" db="EMBL/GenBank/DDBJ databases">
        <title>Microbacterium sp. nov., isolated from a waste landfill.</title>
        <authorList>
            <person name="Wen W."/>
        </authorList>
    </citation>
    <scope>NUCLEOTIDE SEQUENCE [LARGE SCALE GENOMIC DNA]</scope>
    <source>
        <strain evidence="2 3">ASV81</strain>
    </source>
</reference>
<feature type="transmembrane region" description="Helical" evidence="1">
    <location>
        <begin position="247"/>
        <end position="269"/>
    </location>
</feature>
<keyword evidence="1" id="KW-0812">Transmembrane</keyword>
<protein>
    <submittedName>
        <fullName evidence="2">Uncharacterized protein</fullName>
    </submittedName>
</protein>
<feature type="transmembrane region" description="Helical" evidence="1">
    <location>
        <begin position="189"/>
        <end position="210"/>
    </location>
</feature>
<evidence type="ECO:0000313" key="2">
    <source>
        <dbReference type="EMBL" id="MDQ4215392.1"/>
    </source>
</evidence>
<feature type="transmembrane region" description="Helical" evidence="1">
    <location>
        <begin position="6"/>
        <end position="27"/>
    </location>
</feature>
<accession>A0ABU0XKP2</accession>
<feature type="transmembrane region" description="Helical" evidence="1">
    <location>
        <begin position="281"/>
        <end position="298"/>
    </location>
</feature>
<feature type="transmembrane region" description="Helical" evidence="1">
    <location>
        <begin position="429"/>
        <end position="450"/>
    </location>
</feature>
<organism evidence="2 3">
    <name type="scientific">Microbacterium capsulatum</name>
    <dbReference type="NCBI Taxonomy" id="3041921"/>
    <lineage>
        <taxon>Bacteria</taxon>
        <taxon>Bacillati</taxon>
        <taxon>Actinomycetota</taxon>
        <taxon>Actinomycetes</taxon>
        <taxon>Micrococcales</taxon>
        <taxon>Microbacteriaceae</taxon>
        <taxon>Microbacterium</taxon>
    </lineage>
</organism>
<dbReference type="InterPro" id="IPR046671">
    <property type="entry name" value="DUF6541"/>
</dbReference>
<evidence type="ECO:0000313" key="3">
    <source>
        <dbReference type="Proteomes" id="UP001230289"/>
    </source>
</evidence>
<gene>
    <name evidence="2" type="ORF">RBR11_15850</name>
</gene>
<dbReference type="EMBL" id="JAVFCB010000010">
    <property type="protein sequence ID" value="MDQ4215392.1"/>
    <property type="molecule type" value="Genomic_DNA"/>
</dbReference>
<feature type="transmembrane region" description="Helical" evidence="1">
    <location>
        <begin position="501"/>
        <end position="527"/>
    </location>
</feature>
<feature type="transmembrane region" description="Helical" evidence="1">
    <location>
        <begin position="304"/>
        <end position="325"/>
    </location>
</feature>
<dbReference type="Pfam" id="PF20176">
    <property type="entry name" value="DUF6541"/>
    <property type="match status" value="1"/>
</dbReference>
<comment type="caution">
    <text evidence="2">The sequence shown here is derived from an EMBL/GenBank/DDBJ whole genome shotgun (WGS) entry which is preliminary data.</text>
</comment>
<dbReference type="Proteomes" id="UP001230289">
    <property type="component" value="Unassembled WGS sequence"/>
</dbReference>
<feature type="transmembrane region" description="Helical" evidence="1">
    <location>
        <begin position="222"/>
        <end position="241"/>
    </location>
</feature>
<sequence length="672" mass="70046">MTDATWLDLVLPLLAATALLLVPGVVATAALRVGLVARVAFAGVSGVVSIGVAGVLAALVGLPFAPWQPLLPAAVILGVSMLLRRRRPRTDLLPRERVRWWWLVAVGIASTAVVVLVAFAHVPGPDRISQTYDNVFHLSAIAHILQTGDGSSLALRTMIETTRTFSYYPAAWHDLVALTVQLSGAPIPVAVNAAWVAVCAVAWIPGAAWLAQLVARSSDGGIVALIAMPLAACSGAMPFALLGWGSLYPTFVATAALPVAVGIPFAAWIHRRDRPRDAGTIIALVLAFGTACAAVALGQPRVLATLAVILVPFFGAVAAVAFLRAWRAGGRSRRRAVVAVATGSGVLVAAVVVGFLYAVVRLGLFSRPLESRLGGGQARATQSVADGLIQVLTQTWLTGIGTATAPALLVAVATAVGLFALARTPGSRWIVVSFLALAVLFALAAGSDAVVTKLLTALWYKDRYRLSSGLPVLGVALATVGILFLARLIGRRAVRWRPAIAAVLAVATTATAVLALGATSAATGFVFRLPSVHAGDAVVSRTEAAFFARSSGIIPAGERVLGDPWDGSALSAVFGGREPVFAHVNGQFDADRLVLAYNLDEIGSNPAVCRALDALRVRFVLYDPHQLDGGDPSGNHFPAVHRAVDHGLFERVSRAGDTVLYRIDQCGPLAAR</sequence>
<feature type="transmembrane region" description="Helical" evidence="1">
    <location>
        <begin position="66"/>
        <end position="84"/>
    </location>
</feature>
<keyword evidence="1" id="KW-0472">Membrane</keyword>
<name>A0ABU0XKP2_9MICO</name>
<feature type="transmembrane region" description="Helical" evidence="1">
    <location>
        <begin position="100"/>
        <end position="122"/>
    </location>
</feature>
<dbReference type="RefSeq" id="WP_308490341.1">
    <property type="nucleotide sequence ID" value="NZ_JAVFCB010000010.1"/>
</dbReference>
<feature type="transmembrane region" description="Helical" evidence="1">
    <location>
        <begin position="39"/>
        <end position="60"/>
    </location>
</feature>
<feature type="transmembrane region" description="Helical" evidence="1">
    <location>
        <begin position="396"/>
        <end position="422"/>
    </location>
</feature>
<evidence type="ECO:0000256" key="1">
    <source>
        <dbReference type="SAM" id="Phobius"/>
    </source>
</evidence>
<feature type="transmembrane region" description="Helical" evidence="1">
    <location>
        <begin position="470"/>
        <end position="489"/>
    </location>
</feature>
<keyword evidence="1" id="KW-1133">Transmembrane helix</keyword>